<keyword evidence="1" id="KW-0732">Signal</keyword>
<dbReference type="Gene3D" id="2.60.120.560">
    <property type="entry name" value="Exo-inulinase, domain 1"/>
    <property type="match status" value="1"/>
</dbReference>
<dbReference type="InterPro" id="IPR010496">
    <property type="entry name" value="AL/BT2_dom"/>
</dbReference>
<reference evidence="3 4" key="1">
    <citation type="submission" date="2017-05" db="EMBL/GenBank/DDBJ databases">
        <authorList>
            <person name="Varghese N."/>
            <person name="Submissions S."/>
        </authorList>
    </citation>
    <scope>NUCLEOTIDE SEQUENCE [LARGE SCALE GENOMIC DNA]</scope>
    <source>
        <strain evidence="3 4">DSM 21194</strain>
    </source>
</reference>
<feature type="signal peptide" evidence="1">
    <location>
        <begin position="1"/>
        <end position="26"/>
    </location>
</feature>
<dbReference type="Pfam" id="PF06439">
    <property type="entry name" value="3keto-disac_hyd"/>
    <property type="match status" value="1"/>
</dbReference>
<proteinExistence type="predicted"/>
<feature type="chain" id="PRO_5021716574" description="3-keto-alpha-glucoside-1,2-lyase/3-keto-2-hydroxy-glucal hydratase domain-containing protein" evidence="1">
    <location>
        <begin position="27"/>
        <end position="241"/>
    </location>
</feature>
<protein>
    <recommendedName>
        <fullName evidence="2">3-keto-alpha-glucoside-1,2-lyase/3-keto-2-hydroxy-glucal hydratase domain-containing protein</fullName>
    </recommendedName>
</protein>
<keyword evidence="4" id="KW-1185">Reference proteome</keyword>
<dbReference type="GO" id="GO:0016787">
    <property type="term" value="F:hydrolase activity"/>
    <property type="evidence" value="ECO:0007669"/>
    <property type="project" value="InterPro"/>
</dbReference>
<dbReference type="Proteomes" id="UP000317593">
    <property type="component" value="Unassembled WGS sequence"/>
</dbReference>
<evidence type="ECO:0000256" key="1">
    <source>
        <dbReference type="SAM" id="SignalP"/>
    </source>
</evidence>
<evidence type="ECO:0000313" key="3">
    <source>
        <dbReference type="EMBL" id="SMO62775.1"/>
    </source>
</evidence>
<gene>
    <name evidence="3" type="ORF">SAMN06265218_107103</name>
</gene>
<dbReference type="EMBL" id="FXTH01000007">
    <property type="protein sequence ID" value="SMO62775.1"/>
    <property type="molecule type" value="Genomic_DNA"/>
</dbReference>
<organism evidence="3 4">
    <name type="scientific">Fodinibius sediminis</name>
    <dbReference type="NCBI Taxonomy" id="1214077"/>
    <lineage>
        <taxon>Bacteria</taxon>
        <taxon>Pseudomonadati</taxon>
        <taxon>Balneolota</taxon>
        <taxon>Balneolia</taxon>
        <taxon>Balneolales</taxon>
        <taxon>Balneolaceae</taxon>
        <taxon>Fodinibius</taxon>
    </lineage>
</organism>
<sequence length="241" mass="27586">MNSMKFLSIFCTSILIITAMSLNSQAQHNELTDAEKSEGWILLFDGESAEHWRGYNSPNFPEKGWMVEDGMLSVRSSGGGGDIITRHKYRNFILKLDWRAAEGANGGIFYRAMEQPDQPIYWSAPEVQILDNENHPDAERGENGNRKAGSLYDLIPAKPQNANPYGEWNSVKIVADGSTVEHWQNGEKVLEYELWTNDWYKMIRNSKFREHPEFGDAREGYIGLQDHGNLVNFRNIKIKEL</sequence>
<dbReference type="AlphaFoldDB" id="A0A521CTP2"/>
<accession>A0A521CTP2</accession>
<evidence type="ECO:0000259" key="2">
    <source>
        <dbReference type="Pfam" id="PF06439"/>
    </source>
</evidence>
<evidence type="ECO:0000313" key="4">
    <source>
        <dbReference type="Proteomes" id="UP000317593"/>
    </source>
</evidence>
<name>A0A521CTP2_9BACT</name>
<feature type="domain" description="3-keto-alpha-glucoside-1,2-lyase/3-keto-2-hydroxy-glucal hydratase" evidence="2">
    <location>
        <begin position="39"/>
        <end position="239"/>
    </location>
</feature>